<dbReference type="EMBL" id="VSRR010047902">
    <property type="protein sequence ID" value="MPC78218.1"/>
    <property type="molecule type" value="Genomic_DNA"/>
</dbReference>
<organism evidence="2 3">
    <name type="scientific">Portunus trituberculatus</name>
    <name type="common">Swimming crab</name>
    <name type="synonym">Neptunus trituberculatus</name>
    <dbReference type="NCBI Taxonomy" id="210409"/>
    <lineage>
        <taxon>Eukaryota</taxon>
        <taxon>Metazoa</taxon>
        <taxon>Ecdysozoa</taxon>
        <taxon>Arthropoda</taxon>
        <taxon>Crustacea</taxon>
        <taxon>Multicrustacea</taxon>
        <taxon>Malacostraca</taxon>
        <taxon>Eumalacostraca</taxon>
        <taxon>Eucarida</taxon>
        <taxon>Decapoda</taxon>
        <taxon>Pleocyemata</taxon>
        <taxon>Brachyura</taxon>
        <taxon>Eubrachyura</taxon>
        <taxon>Portunoidea</taxon>
        <taxon>Portunidae</taxon>
        <taxon>Portuninae</taxon>
        <taxon>Portunus</taxon>
    </lineage>
</organism>
<feature type="compositionally biased region" description="Polar residues" evidence="1">
    <location>
        <begin position="69"/>
        <end position="83"/>
    </location>
</feature>
<comment type="caution">
    <text evidence="2">The sequence shown here is derived from an EMBL/GenBank/DDBJ whole genome shotgun (WGS) entry which is preliminary data.</text>
</comment>
<name>A0A5B7IBE5_PORTR</name>
<reference evidence="2 3" key="1">
    <citation type="submission" date="2019-05" db="EMBL/GenBank/DDBJ databases">
        <title>Another draft genome of Portunus trituberculatus and its Hox gene families provides insights of decapod evolution.</title>
        <authorList>
            <person name="Jeong J.-H."/>
            <person name="Song I."/>
            <person name="Kim S."/>
            <person name="Choi T."/>
            <person name="Kim D."/>
            <person name="Ryu S."/>
            <person name="Kim W."/>
        </authorList>
    </citation>
    <scope>NUCLEOTIDE SEQUENCE [LARGE SCALE GENOMIC DNA]</scope>
    <source>
        <tissue evidence="2">Muscle</tissue>
    </source>
</reference>
<feature type="region of interest" description="Disordered" evidence="1">
    <location>
        <begin position="60"/>
        <end position="94"/>
    </location>
</feature>
<evidence type="ECO:0000313" key="2">
    <source>
        <dbReference type="EMBL" id="MPC78218.1"/>
    </source>
</evidence>
<dbReference type="Proteomes" id="UP000324222">
    <property type="component" value="Unassembled WGS sequence"/>
</dbReference>
<protein>
    <submittedName>
        <fullName evidence="2">Uncharacterized protein</fullName>
    </submittedName>
</protein>
<evidence type="ECO:0000256" key="1">
    <source>
        <dbReference type="SAM" id="MobiDB-lite"/>
    </source>
</evidence>
<sequence length="94" mass="9839">MKTGGGPPDKKTEDGNTSAILTLISRELETLENRFDSDEPEILPENAEGTVVISVPAPSCSSSSVVSPTNHAPSKLPSSSAAVTFSRRLKPMNG</sequence>
<evidence type="ECO:0000313" key="3">
    <source>
        <dbReference type="Proteomes" id="UP000324222"/>
    </source>
</evidence>
<accession>A0A5B7IBE5</accession>
<proteinExistence type="predicted"/>
<keyword evidence="3" id="KW-1185">Reference proteome</keyword>
<gene>
    <name evidence="2" type="ORF">E2C01_072701</name>
</gene>
<dbReference type="AlphaFoldDB" id="A0A5B7IBE5"/>